<keyword evidence="2" id="KW-1185">Reference proteome</keyword>
<dbReference type="Proteomes" id="UP001281410">
    <property type="component" value="Unassembled WGS sequence"/>
</dbReference>
<organism evidence="1 2">
    <name type="scientific">Dipteronia sinensis</name>
    <dbReference type="NCBI Taxonomy" id="43782"/>
    <lineage>
        <taxon>Eukaryota</taxon>
        <taxon>Viridiplantae</taxon>
        <taxon>Streptophyta</taxon>
        <taxon>Embryophyta</taxon>
        <taxon>Tracheophyta</taxon>
        <taxon>Spermatophyta</taxon>
        <taxon>Magnoliopsida</taxon>
        <taxon>eudicotyledons</taxon>
        <taxon>Gunneridae</taxon>
        <taxon>Pentapetalae</taxon>
        <taxon>rosids</taxon>
        <taxon>malvids</taxon>
        <taxon>Sapindales</taxon>
        <taxon>Sapindaceae</taxon>
        <taxon>Hippocastanoideae</taxon>
        <taxon>Acereae</taxon>
        <taxon>Dipteronia</taxon>
    </lineage>
</organism>
<comment type="caution">
    <text evidence="1">The sequence shown here is derived from an EMBL/GenBank/DDBJ whole genome shotgun (WGS) entry which is preliminary data.</text>
</comment>
<evidence type="ECO:0000313" key="1">
    <source>
        <dbReference type="EMBL" id="KAK3194126.1"/>
    </source>
</evidence>
<name>A0AAD9ZW04_9ROSI</name>
<dbReference type="AlphaFoldDB" id="A0AAD9ZW04"/>
<gene>
    <name evidence="1" type="ORF">Dsin_025436</name>
</gene>
<reference evidence="1" key="1">
    <citation type="journal article" date="2023" name="Plant J.">
        <title>Genome sequences and population genomics provide insights into the demographic history, inbreeding, and mutation load of two 'living fossil' tree species of Dipteronia.</title>
        <authorList>
            <person name="Feng Y."/>
            <person name="Comes H.P."/>
            <person name="Chen J."/>
            <person name="Zhu S."/>
            <person name="Lu R."/>
            <person name="Zhang X."/>
            <person name="Li P."/>
            <person name="Qiu J."/>
            <person name="Olsen K.M."/>
            <person name="Qiu Y."/>
        </authorList>
    </citation>
    <scope>NUCLEOTIDE SEQUENCE</scope>
    <source>
        <strain evidence="1">NBL</strain>
    </source>
</reference>
<sequence length="61" mass="6377">MNPTTSSLFAYPETTGTFESGQTQYELLNYGLTGGGERAEGGAEGAGQNLGELQLLFGQES</sequence>
<accession>A0AAD9ZW04</accession>
<proteinExistence type="predicted"/>
<protein>
    <submittedName>
        <fullName evidence="1">Uncharacterized protein</fullName>
    </submittedName>
</protein>
<evidence type="ECO:0000313" key="2">
    <source>
        <dbReference type="Proteomes" id="UP001281410"/>
    </source>
</evidence>
<dbReference type="EMBL" id="JANJYJ010000008">
    <property type="protein sequence ID" value="KAK3194126.1"/>
    <property type="molecule type" value="Genomic_DNA"/>
</dbReference>